<feature type="region of interest" description="Disordered" evidence="1">
    <location>
        <begin position="438"/>
        <end position="500"/>
    </location>
</feature>
<feature type="region of interest" description="Disordered" evidence="1">
    <location>
        <begin position="1139"/>
        <end position="1161"/>
    </location>
</feature>
<feature type="compositionally biased region" description="Basic and acidic residues" evidence="1">
    <location>
        <begin position="1151"/>
        <end position="1161"/>
    </location>
</feature>
<feature type="region of interest" description="Disordered" evidence="1">
    <location>
        <begin position="1"/>
        <end position="40"/>
    </location>
</feature>
<feature type="region of interest" description="Disordered" evidence="1">
    <location>
        <begin position="66"/>
        <end position="426"/>
    </location>
</feature>
<feature type="region of interest" description="Disordered" evidence="1">
    <location>
        <begin position="628"/>
        <end position="658"/>
    </location>
</feature>
<organism evidence="2 3">
    <name type="scientific">Sphaerosporella brunnea</name>
    <dbReference type="NCBI Taxonomy" id="1250544"/>
    <lineage>
        <taxon>Eukaryota</taxon>
        <taxon>Fungi</taxon>
        <taxon>Dikarya</taxon>
        <taxon>Ascomycota</taxon>
        <taxon>Pezizomycotina</taxon>
        <taxon>Pezizomycetes</taxon>
        <taxon>Pezizales</taxon>
        <taxon>Pyronemataceae</taxon>
        <taxon>Sphaerosporella</taxon>
    </lineage>
</organism>
<feature type="compositionally biased region" description="Polar residues" evidence="1">
    <location>
        <begin position="446"/>
        <end position="460"/>
    </location>
</feature>
<accession>A0A5J5F692</accession>
<feature type="region of interest" description="Disordered" evidence="1">
    <location>
        <begin position="717"/>
        <end position="794"/>
    </location>
</feature>
<gene>
    <name evidence="2" type="ORF">FN846DRAFT_933968</name>
</gene>
<evidence type="ECO:0000313" key="3">
    <source>
        <dbReference type="Proteomes" id="UP000326924"/>
    </source>
</evidence>
<feature type="compositionally biased region" description="Polar residues" evidence="1">
    <location>
        <begin position="286"/>
        <end position="318"/>
    </location>
</feature>
<name>A0A5J5F692_9PEZI</name>
<keyword evidence="3" id="KW-1185">Reference proteome</keyword>
<feature type="compositionally biased region" description="Polar residues" evidence="1">
    <location>
        <begin position="122"/>
        <end position="165"/>
    </location>
</feature>
<dbReference type="Proteomes" id="UP000326924">
    <property type="component" value="Unassembled WGS sequence"/>
</dbReference>
<proteinExistence type="predicted"/>
<dbReference type="AlphaFoldDB" id="A0A5J5F692"/>
<reference evidence="2 3" key="1">
    <citation type="submission" date="2019-09" db="EMBL/GenBank/DDBJ databases">
        <title>Draft genome of the ectomycorrhizal ascomycete Sphaerosporella brunnea.</title>
        <authorList>
            <consortium name="DOE Joint Genome Institute"/>
            <person name="Benucci G.M."/>
            <person name="Marozzi G."/>
            <person name="Antonielli L."/>
            <person name="Sanchez S."/>
            <person name="Marco P."/>
            <person name="Wang X."/>
            <person name="Falini L.B."/>
            <person name="Barry K."/>
            <person name="Haridas S."/>
            <person name="Lipzen A."/>
            <person name="Labutti K."/>
            <person name="Grigoriev I.V."/>
            <person name="Murat C."/>
            <person name="Martin F."/>
            <person name="Albertini E."/>
            <person name="Donnini D."/>
            <person name="Bonito G."/>
        </authorList>
    </citation>
    <scope>NUCLEOTIDE SEQUENCE [LARGE SCALE GENOMIC DNA]</scope>
    <source>
        <strain evidence="2 3">Sb_GMNB300</strain>
    </source>
</reference>
<feature type="compositionally biased region" description="Pro residues" evidence="1">
    <location>
        <begin position="237"/>
        <end position="248"/>
    </location>
</feature>
<feature type="region of interest" description="Disordered" evidence="1">
    <location>
        <begin position="678"/>
        <end position="700"/>
    </location>
</feature>
<dbReference type="EMBL" id="VXIS01000029">
    <property type="protein sequence ID" value="KAA8912012.1"/>
    <property type="molecule type" value="Genomic_DNA"/>
</dbReference>
<feature type="compositionally biased region" description="Basic residues" evidence="1">
    <location>
        <begin position="776"/>
        <end position="794"/>
    </location>
</feature>
<evidence type="ECO:0000256" key="1">
    <source>
        <dbReference type="SAM" id="MobiDB-lite"/>
    </source>
</evidence>
<feature type="compositionally biased region" description="Pro residues" evidence="1">
    <location>
        <begin position="321"/>
        <end position="334"/>
    </location>
</feature>
<dbReference type="InParanoid" id="A0A5J5F692"/>
<sequence>MSSQYAFQQAAPPPTSRRGLSPATSIFSRARTRSPPAPLATVTTRYNPALYNVALNAVGPHCLRRTSASPMRRGEDGSAGRPYNPQAYGQLAGNGGAFVPTSQNPEELPPPPYSPPHSARSQQHNISSPIPRQTSWGQNPVGSTPTSPHNAGQHTPSTATTQQSFSPYPTTSASTTPLSPNNNANWSASAQRREYSPPSASYAPNGSAYLEGGSPPNANRNPSAPPPQARDSAAGPGVPPPPPGPPPAASRSASVSAPLPPSSNRSESLTRGAIPPPPPGPPPRSESLTRIQQLMQRQRSVNGPSNSRLGLNGSRQNSPAPEVPPVPAVPPVIPPKRKMEQQDDSGRQRASPRHEDERERQRKEDSNPWRGVMDSPGRKASVGSPRQGIFGSPRGITPARGIPSNHSLCLETNGPRVAPPQLSPRTLELIRERDSVNMDMLIESTAEPSPTLTVYRNSGSEPRPQSGLRPDSGFQPGPELQSGADSSSGVRRKPVSPSLVTQDLARAPQLPTPPPQQSSPISPDEMALQDRYMNLHGEGSSRVGPSKRTTGKEPEEPEDFMHQTRRRYRDMLRAEGAAFEDADKLRIFLQFIEKEARLRQSMYTTANLEDQTRLCNLLVALSPEEHKNLTPISPTRQRAGDDGDVDMEDPTPARPESQWWGQNLTAASFPSAMMAYEQRGADEESSRGRASSRWWETSNDERSCSISENMAIRSDDDSVYGSAYPRRSRKFNKTPRQSLKEIAERVNTPKSSAGQNPNDPASYMNLAAYPPDRKGYSRSRSRAPSHSRPRTRKRNAIKTSLDIAPLLTLLPSWPKEYPAINNCHPRLDVFRNLVRTLNDLTQLNALKVRFAEKAELNKDSFATESQRRRVSQAERIQGLYSRGDLHYDEMERLNLDFEREESKIQHEAEEEEFKAFDAEVVTPTHRDLHERVSAASAAYADLLTLIKARNPMASDADQQPEMLEYLTALKWIFDVREALHKSIFDLLAERNERYKSLILGPLRHLRDQSRFQSTDTFFQQDAATRLAEFHKAKITRHEQFMDLVEQQVTLGVEEARSKFWEIAPLVMECLEKIPDDLENVVPIVPPEESVEHPEWVKQPMRYLERKIAEAEGAMKALGLEEGEGLLCLLHGVKTGLARAKAGAGSGSDGGSEERRLTEDLKEKVGMIEEEWREGLGRILERVREDVEREMERLEPGRTG</sequence>
<dbReference type="OrthoDB" id="5367052at2759"/>
<feature type="compositionally biased region" description="Low complexity" evidence="1">
    <location>
        <begin position="166"/>
        <end position="190"/>
    </location>
</feature>
<evidence type="ECO:0000313" key="2">
    <source>
        <dbReference type="EMBL" id="KAA8912012.1"/>
    </source>
</evidence>
<feature type="region of interest" description="Disordered" evidence="1">
    <location>
        <begin position="536"/>
        <end position="559"/>
    </location>
</feature>
<feature type="compositionally biased region" description="Basic and acidic residues" evidence="1">
    <location>
        <begin position="550"/>
        <end position="559"/>
    </location>
</feature>
<feature type="compositionally biased region" description="Pro residues" evidence="1">
    <location>
        <begin position="274"/>
        <end position="284"/>
    </location>
</feature>
<comment type="caution">
    <text evidence="2">The sequence shown here is derived from an EMBL/GenBank/DDBJ whole genome shotgun (WGS) entry which is preliminary data.</text>
</comment>
<protein>
    <submittedName>
        <fullName evidence="2">Uncharacterized protein</fullName>
    </submittedName>
</protein>
<feature type="compositionally biased region" description="Basic and acidic residues" evidence="1">
    <location>
        <begin position="337"/>
        <end position="367"/>
    </location>
</feature>
<feature type="compositionally biased region" description="Polar residues" evidence="1">
    <location>
        <begin position="748"/>
        <end position="759"/>
    </location>
</feature>